<dbReference type="Gene3D" id="2.40.128.640">
    <property type="match status" value="1"/>
</dbReference>
<evidence type="ECO:0000313" key="4">
    <source>
        <dbReference type="Proteomes" id="UP000190837"/>
    </source>
</evidence>
<evidence type="ECO:0000313" key="3">
    <source>
        <dbReference type="EMBL" id="SAM68382.1"/>
    </source>
</evidence>
<feature type="region of interest" description="Disordered" evidence="1">
    <location>
        <begin position="120"/>
        <end position="143"/>
    </location>
</feature>
<dbReference type="InterPro" id="IPR007298">
    <property type="entry name" value="Cu-R_lipoprotein_NlpE"/>
</dbReference>
<dbReference type="EMBL" id="FKLO01000065">
    <property type="protein sequence ID" value="SAM68382.1"/>
    <property type="molecule type" value="Genomic_DNA"/>
</dbReference>
<name>A0A1C3H611_9GAMM</name>
<sequence length="143" mass="15189">MQKLTLSLVLALGASLTACDQPKTEAAKPAASASQASATSAFVGTYKGVLPCASCAGIETTLELAADGHYTLTTLFLEEPDAKPETVTGRYRQSDDKTLIRLDDNGGGYTYFIGDNMLEMRDPDGSTGGRSAEENANYRLQKQ</sequence>
<keyword evidence="3" id="KW-0449">Lipoprotein</keyword>
<evidence type="ECO:0000256" key="2">
    <source>
        <dbReference type="SAM" id="SignalP"/>
    </source>
</evidence>
<dbReference type="AlphaFoldDB" id="A0A1C3H611"/>
<dbReference type="Pfam" id="PF04170">
    <property type="entry name" value="NlpE"/>
    <property type="match status" value="1"/>
</dbReference>
<dbReference type="Proteomes" id="UP000190837">
    <property type="component" value="Unassembled WGS sequence"/>
</dbReference>
<keyword evidence="2" id="KW-0732">Signal</keyword>
<accession>A0A1C3H611</accession>
<gene>
    <name evidence="3" type="ORF">CHUV0807_1916</name>
</gene>
<dbReference type="RefSeq" id="WP_079541518.1">
    <property type="nucleotide sequence ID" value="NZ_CP171111.1"/>
</dbReference>
<evidence type="ECO:0000256" key="1">
    <source>
        <dbReference type="SAM" id="MobiDB-lite"/>
    </source>
</evidence>
<dbReference type="PROSITE" id="PS51257">
    <property type="entry name" value="PROKAR_LIPOPROTEIN"/>
    <property type="match status" value="1"/>
</dbReference>
<feature type="chain" id="PRO_5008674976" evidence="2">
    <location>
        <begin position="21"/>
        <end position="143"/>
    </location>
</feature>
<organism evidence="3 4">
    <name type="scientific">Cardiobacterium hominis</name>
    <dbReference type="NCBI Taxonomy" id="2718"/>
    <lineage>
        <taxon>Bacteria</taxon>
        <taxon>Pseudomonadati</taxon>
        <taxon>Pseudomonadota</taxon>
        <taxon>Gammaproteobacteria</taxon>
        <taxon>Cardiobacteriales</taxon>
        <taxon>Cardiobacteriaceae</taxon>
        <taxon>Cardiobacterium</taxon>
    </lineage>
</organism>
<protein>
    <submittedName>
        <fullName evidence="3">Lipoprotein</fullName>
    </submittedName>
</protein>
<feature type="signal peptide" evidence="2">
    <location>
        <begin position="1"/>
        <end position="20"/>
    </location>
</feature>
<reference evidence="4" key="1">
    <citation type="submission" date="2016-04" db="EMBL/GenBank/DDBJ databases">
        <authorList>
            <person name="Tagini F."/>
        </authorList>
    </citation>
    <scope>NUCLEOTIDE SEQUENCE [LARGE SCALE GENOMIC DNA]</scope>
    <source>
        <strain evidence="4">CHUV0807</strain>
    </source>
</reference>
<proteinExistence type="predicted"/>